<evidence type="ECO:0000313" key="6">
    <source>
        <dbReference type="Proteomes" id="UP000184080"/>
    </source>
</evidence>
<keyword evidence="3" id="KW-0175">Coiled coil</keyword>
<dbReference type="Proteomes" id="UP000184080">
    <property type="component" value="Unassembled WGS sequence"/>
</dbReference>
<dbReference type="InterPro" id="IPR011644">
    <property type="entry name" value="Heme_NO-bd"/>
</dbReference>
<dbReference type="InterPro" id="IPR024096">
    <property type="entry name" value="NO_sig/Golgi_transp_ligand-bd"/>
</dbReference>
<organism evidence="5 6">
    <name type="scientific">Clostridium amylolyticum</name>
    <dbReference type="NCBI Taxonomy" id="1121298"/>
    <lineage>
        <taxon>Bacteria</taxon>
        <taxon>Bacillati</taxon>
        <taxon>Bacillota</taxon>
        <taxon>Clostridia</taxon>
        <taxon>Eubacteriales</taxon>
        <taxon>Clostridiaceae</taxon>
        <taxon>Clostridium</taxon>
    </lineage>
</organism>
<reference evidence="5 6" key="1">
    <citation type="submission" date="2016-11" db="EMBL/GenBank/DDBJ databases">
        <authorList>
            <person name="Jaros S."/>
            <person name="Januszkiewicz K."/>
            <person name="Wedrychowicz H."/>
        </authorList>
    </citation>
    <scope>NUCLEOTIDE SEQUENCE [LARGE SCALE GENOMIC DNA]</scope>
    <source>
        <strain evidence="5 6">DSM 21864</strain>
    </source>
</reference>
<evidence type="ECO:0000256" key="3">
    <source>
        <dbReference type="SAM" id="Coils"/>
    </source>
</evidence>
<protein>
    <submittedName>
        <fullName evidence="5">Methyl-accepting chemotaxis protein</fullName>
    </submittedName>
</protein>
<gene>
    <name evidence="5" type="ORF">SAMN05444401_1638</name>
</gene>
<dbReference type="InterPro" id="IPR004089">
    <property type="entry name" value="MCPsignal_dom"/>
</dbReference>
<sequence length="596" mass="67499">MKGTVVSTWIKTCRRVYGEDVVNSAMDIVGWHKYKIFTPLENVEDEKIKNVIAHIAKMTNKDVKKVWNTIGEDNINTFYKDYPAFFQCENLYTFLRNIYNIHIVMTKKFIGAKPPFLVIEPISSKEAVLTYRSEREMYDYFYGLLMGSAEYFKEKIDFVEVKKEKGMLQVKITFENEIYYKKDYIFNNILSLGIIKSFELKIALFTFITTFLSTVFLLKPIHSLISATISSMAAGIAAFGLLRPLSIIKDEFNEINNRRYFSESKITTHDFLEEIHGLLINYKKQIKSDFTGFKGVTDEMKVFIDNINTISESMNVTSNEISGVVEQVSEGAVSQAENTEGIAFKIHESMEILDTIVKGENSNKVELEKAMEKLNNSYDQVDKASLNIKKALNDFLKVKDSSEVLEKKAANITNIVSIVSGIAEQTNLLALNASIEAARAGEQGRGFSVVAESIRKLAEQSKDAVQEINSNLAQFVKDIKLVVNDVDNQYTHLEKETKSLEDVREISFEAVNSIQTVAVSTIKTINDLNKEVKDFEEIAENIESLASIAEENSASSEEVSASVANYTSEILKLIKNIEEFGQVTELFKQDLKKYTI</sequence>
<dbReference type="Gene3D" id="1.10.287.950">
    <property type="entry name" value="Methyl-accepting chemotaxis protein"/>
    <property type="match status" value="1"/>
</dbReference>
<keyword evidence="6" id="KW-1185">Reference proteome</keyword>
<dbReference type="InterPro" id="IPR038158">
    <property type="entry name" value="H-NOX_domain_sf"/>
</dbReference>
<dbReference type="PANTHER" id="PTHR32089">
    <property type="entry name" value="METHYL-ACCEPTING CHEMOTAXIS PROTEIN MCPB"/>
    <property type="match status" value="1"/>
</dbReference>
<dbReference type="RefSeq" id="WP_073005397.1">
    <property type="nucleotide sequence ID" value="NZ_FQZO01000002.1"/>
</dbReference>
<dbReference type="SUPFAM" id="SSF58104">
    <property type="entry name" value="Methyl-accepting chemotaxis protein (MCP) signaling domain"/>
    <property type="match status" value="1"/>
</dbReference>
<dbReference type="Pfam" id="PF07700">
    <property type="entry name" value="HNOB"/>
    <property type="match status" value="1"/>
</dbReference>
<dbReference type="PANTHER" id="PTHR32089:SF112">
    <property type="entry name" value="LYSOZYME-LIKE PROTEIN-RELATED"/>
    <property type="match status" value="1"/>
</dbReference>
<evidence type="ECO:0000256" key="2">
    <source>
        <dbReference type="PROSITE-ProRule" id="PRU00284"/>
    </source>
</evidence>
<name>A0A1M6ENY1_9CLOT</name>
<dbReference type="GO" id="GO:0007165">
    <property type="term" value="P:signal transduction"/>
    <property type="evidence" value="ECO:0007669"/>
    <property type="project" value="UniProtKB-KW"/>
</dbReference>
<evidence type="ECO:0000313" key="5">
    <source>
        <dbReference type="EMBL" id="SHI87068.1"/>
    </source>
</evidence>
<dbReference type="SMART" id="SM00283">
    <property type="entry name" value="MA"/>
    <property type="match status" value="1"/>
</dbReference>
<dbReference type="PROSITE" id="PS50111">
    <property type="entry name" value="CHEMOTAXIS_TRANSDUC_2"/>
    <property type="match status" value="1"/>
</dbReference>
<dbReference type="EMBL" id="FQZO01000002">
    <property type="protein sequence ID" value="SHI87068.1"/>
    <property type="molecule type" value="Genomic_DNA"/>
</dbReference>
<feature type="domain" description="Methyl-accepting transducer" evidence="4">
    <location>
        <begin position="310"/>
        <end position="567"/>
    </location>
</feature>
<dbReference type="AlphaFoldDB" id="A0A1M6ENY1"/>
<keyword evidence="1 2" id="KW-0807">Transducer</keyword>
<dbReference type="GO" id="GO:0020037">
    <property type="term" value="F:heme binding"/>
    <property type="evidence" value="ECO:0007669"/>
    <property type="project" value="InterPro"/>
</dbReference>
<proteinExistence type="predicted"/>
<feature type="coiled-coil region" evidence="3">
    <location>
        <begin position="357"/>
        <end position="387"/>
    </location>
</feature>
<feature type="coiled-coil region" evidence="3">
    <location>
        <begin position="483"/>
        <end position="552"/>
    </location>
</feature>
<dbReference type="OrthoDB" id="1660488at2"/>
<dbReference type="Pfam" id="PF00015">
    <property type="entry name" value="MCPsignal"/>
    <property type="match status" value="1"/>
</dbReference>
<dbReference type="SUPFAM" id="SSF111126">
    <property type="entry name" value="Ligand-binding domain in the NO signalling and Golgi transport"/>
    <property type="match status" value="1"/>
</dbReference>
<accession>A0A1M6ENY1</accession>
<dbReference type="GO" id="GO:0016020">
    <property type="term" value="C:membrane"/>
    <property type="evidence" value="ECO:0007669"/>
    <property type="project" value="InterPro"/>
</dbReference>
<evidence type="ECO:0000259" key="4">
    <source>
        <dbReference type="PROSITE" id="PS50111"/>
    </source>
</evidence>
<dbReference type="Gene3D" id="3.90.1520.10">
    <property type="entry name" value="H-NOX domain"/>
    <property type="match status" value="1"/>
</dbReference>
<evidence type="ECO:0000256" key="1">
    <source>
        <dbReference type="ARBA" id="ARBA00023224"/>
    </source>
</evidence>
<dbReference type="STRING" id="1121298.SAMN05444401_1638"/>